<dbReference type="PANTHER" id="PTHR11361:SF99">
    <property type="entry name" value="DNA MISMATCH REPAIR PROTEIN"/>
    <property type="match status" value="1"/>
</dbReference>
<dbReference type="Proteomes" id="UP001501047">
    <property type="component" value="Unassembled WGS sequence"/>
</dbReference>
<dbReference type="InterPro" id="IPR000432">
    <property type="entry name" value="DNA_mismatch_repair_MutS_C"/>
</dbReference>
<dbReference type="Gene3D" id="3.40.50.300">
    <property type="entry name" value="P-loop containing nucleotide triphosphate hydrolases"/>
    <property type="match status" value="1"/>
</dbReference>
<keyword evidence="3" id="KW-0238">DNA-binding</keyword>
<evidence type="ECO:0000256" key="2">
    <source>
        <dbReference type="ARBA" id="ARBA00022840"/>
    </source>
</evidence>
<feature type="transmembrane region" description="Helical" evidence="4">
    <location>
        <begin position="29"/>
        <end position="46"/>
    </location>
</feature>
<name>A0ABN1KP65_CLOSU</name>
<sequence length="597" mass="68746">MVEDKFLSKISNYNDDIVKYKKEFDRIGYLRLIVMILALYFTYRGVRDGMTSKVLFFSLIFYGAFVCLIIYHRKVKGKLKLAEDMIEINNRYLKRISGEWINFQDLGDEFVNKDHRYASDLDIVGKESLFQLINITNTWHGRESLAKALLEPNYDRAEILLRQETVKELFDDLDFCEEMERIGKNNKNGLKDPKKLISYVEDKGVLIKSKFIKKVLYLMPLFTIPISLIIFIFNLNSLNFLMYFSLIIQTGVWVISTLKVNQVLENINYFRGSLEEYLNILRLIEKKEFKSKKLNDIKENLFKYNGSAIEAIKKLSSISEKINIRQSNGLIYIALNILFLWDYQCVFSLENWKAENGNKIENWLSNIGVIEELMSLAVLIHIDENVAFPTINTSGAKIEAQDLGHPLISKNVRVNNDVSMKENIFIITGSNMSGKTTFLRTIGINLVLAYVGAPVFSKNMECSLLDIYTSMRITDDLKNGISTFYGELIRIKEIIEGAKNNKNMIFLIDEIFRGTNSKDRITGADAVIRNLSKAGVIGALTTHDVELCNLSECSGIKNYHFSEYYKENKICFDYKLKVGKSNTTNAKYLMRIVGIEI</sequence>
<dbReference type="InterPro" id="IPR027417">
    <property type="entry name" value="P-loop_NTPase"/>
</dbReference>
<dbReference type="CDD" id="cd03283">
    <property type="entry name" value="ABC_MutS-like"/>
    <property type="match status" value="1"/>
</dbReference>
<gene>
    <name evidence="6" type="ORF">GCM10008908_19070</name>
</gene>
<keyword evidence="4" id="KW-0472">Membrane</keyword>
<organism evidence="6 7">
    <name type="scientific">Clostridium subterminale</name>
    <dbReference type="NCBI Taxonomy" id="1550"/>
    <lineage>
        <taxon>Bacteria</taxon>
        <taxon>Bacillati</taxon>
        <taxon>Bacillota</taxon>
        <taxon>Clostridia</taxon>
        <taxon>Eubacteriales</taxon>
        <taxon>Clostridiaceae</taxon>
        <taxon>Clostridium</taxon>
    </lineage>
</organism>
<keyword evidence="1" id="KW-0547">Nucleotide-binding</keyword>
<evidence type="ECO:0000259" key="5">
    <source>
        <dbReference type="SMART" id="SM00534"/>
    </source>
</evidence>
<dbReference type="RefSeq" id="WP_343825867.1">
    <property type="nucleotide sequence ID" value="NZ_BAAACI010000006.1"/>
</dbReference>
<feature type="transmembrane region" description="Helical" evidence="4">
    <location>
        <begin position="215"/>
        <end position="234"/>
    </location>
</feature>
<evidence type="ECO:0000256" key="3">
    <source>
        <dbReference type="ARBA" id="ARBA00023125"/>
    </source>
</evidence>
<dbReference type="SUPFAM" id="SSF52540">
    <property type="entry name" value="P-loop containing nucleoside triphosphate hydrolases"/>
    <property type="match status" value="1"/>
</dbReference>
<reference evidence="6 7" key="1">
    <citation type="journal article" date="2019" name="Int. J. Syst. Evol. Microbiol.">
        <title>The Global Catalogue of Microorganisms (GCM) 10K type strain sequencing project: providing services to taxonomists for standard genome sequencing and annotation.</title>
        <authorList>
            <consortium name="The Broad Institute Genomics Platform"/>
            <consortium name="The Broad Institute Genome Sequencing Center for Infectious Disease"/>
            <person name="Wu L."/>
            <person name="Ma J."/>
        </authorList>
    </citation>
    <scope>NUCLEOTIDE SEQUENCE [LARGE SCALE GENOMIC DNA]</scope>
    <source>
        <strain evidence="6 7">JCM 1417</strain>
    </source>
</reference>
<dbReference type="SMART" id="SM00534">
    <property type="entry name" value="MUTSac"/>
    <property type="match status" value="1"/>
</dbReference>
<keyword evidence="2" id="KW-0067">ATP-binding</keyword>
<evidence type="ECO:0000313" key="6">
    <source>
        <dbReference type="EMBL" id="GAA0772544.1"/>
    </source>
</evidence>
<protein>
    <submittedName>
        <fullName evidence="6">MutS family DNA mismatch repair protein</fullName>
    </submittedName>
</protein>
<comment type="caution">
    <text evidence="6">The sequence shown here is derived from an EMBL/GenBank/DDBJ whole genome shotgun (WGS) entry which is preliminary data.</text>
</comment>
<dbReference type="Pfam" id="PF00488">
    <property type="entry name" value="MutS_V"/>
    <property type="match status" value="1"/>
</dbReference>
<dbReference type="InterPro" id="IPR036187">
    <property type="entry name" value="DNA_mismatch_repair_MutS_sf"/>
</dbReference>
<feature type="transmembrane region" description="Helical" evidence="4">
    <location>
        <begin position="52"/>
        <end position="71"/>
    </location>
</feature>
<keyword evidence="7" id="KW-1185">Reference proteome</keyword>
<dbReference type="InterPro" id="IPR045076">
    <property type="entry name" value="MutS"/>
</dbReference>
<keyword evidence="4" id="KW-0812">Transmembrane</keyword>
<feature type="domain" description="DNA mismatch repair proteins mutS family" evidence="5">
    <location>
        <begin position="422"/>
        <end position="596"/>
    </location>
</feature>
<keyword evidence="4" id="KW-1133">Transmembrane helix</keyword>
<evidence type="ECO:0000256" key="1">
    <source>
        <dbReference type="ARBA" id="ARBA00022741"/>
    </source>
</evidence>
<proteinExistence type="predicted"/>
<accession>A0ABN1KP65</accession>
<dbReference type="EMBL" id="BAAACI010000006">
    <property type="protein sequence ID" value="GAA0772544.1"/>
    <property type="molecule type" value="Genomic_DNA"/>
</dbReference>
<dbReference type="PANTHER" id="PTHR11361">
    <property type="entry name" value="DNA MISMATCH REPAIR PROTEIN MUTS FAMILY MEMBER"/>
    <property type="match status" value="1"/>
</dbReference>
<dbReference type="Gene3D" id="1.10.1420.10">
    <property type="match status" value="1"/>
</dbReference>
<dbReference type="SUPFAM" id="SSF48334">
    <property type="entry name" value="DNA repair protein MutS, domain III"/>
    <property type="match status" value="1"/>
</dbReference>
<evidence type="ECO:0000256" key="4">
    <source>
        <dbReference type="SAM" id="Phobius"/>
    </source>
</evidence>
<evidence type="ECO:0000313" key="7">
    <source>
        <dbReference type="Proteomes" id="UP001501047"/>
    </source>
</evidence>